<dbReference type="Proteomes" id="UP000007879">
    <property type="component" value="Unassembled WGS sequence"/>
</dbReference>
<dbReference type="STRING" id="400682.A0A1X7VMN8"/>
<proteinExistence type="predicted"/>
<sequence>MIMLQLFLLLFSFNLQICLGDNEKTEGKMDTNYMNQQAYKSLFAAKRREHIETAEKILHLNDYAKQYKMVEILGETIFPAMKDSKEKLEKANYIPQSSPFPTDKNMQEALGVVLESIPFFGDVLLRLPDITKDVYKRHKKDWVPLFKWGMEFCQNSTFLFTGHHSTQLYLMSQEIGLIPEDPEYENPFRKSSEDPDIKIKLKTKSKKFKKGPKLRTRNEL</sequence>
<keyword evidence="3" id="KW-1185">Reference proteome</keyword>
<dbReference type="eggNOG" id="ENOG502QVE7">
    <property type="taxonomic scope" value="Eukaryota"/>
</dbReference>
<evidence type="ECO:0008006" key="4">
    <source>
        <dbReference type="Google" id="ProtNLM"/>
    </source>
</evidence>
<organism evidence="2">
    <name type="scientific">Amphimedon queenslandica</name>
    <name type="common">Sponge</name>
    <dbReference type="NCBI Taxonomy" id="400682"/>
    <lineage>
        <taxon>Eukaryota</taxon>
        <taxon>Metazoa</taxon>
        <taxon>Porifera</taxon>
        <taxon>Demospongiae</taxon>
        <taxon>Heteroscleromorpha</taxon>
        <taxon>Haplosclerida</taxon>
        <taxon>Niphatidae</taxon>
        <taxon>Amphimedon</taxon>
    </lineage>
</organism>
<dbReference type="PANTHER" id="PTHR14735">
    <property type="entry name" value="COILED-COIL DOMAIN-CONTAINING PROTEIN 134"/>
    <property type="match status" value="1"/>
</dbReference>
<dbReference type="EnsemblMetazoa" id="XM_020007856.1">
    <property type="protein sequence ID" value="XP_019863415.1"/>
    <property type="gene ID" value="LOC100632949"/>
</dbReference>
<dbReference type="InParanoid" id="A0A1X7VMN8"/>
<keyword evidence="1" id="KW-0732">Signal</keyword>
<evidence type="ECO:0000256" key="1">
    <source>
        <dbReference type="SAM" id="SignalP"/>
    </source>
</evidence>
<dbReference type="OrthoDB" id="5854099at2759"/>
<evidence type="ECO:0000313" key="2">
    <source>
        <dbReference type="EnsemblMetazoa" id="Aqu2.1.41332_001"/>
    </source>
</evidence>
<feature type="chain" id="PRO_5012394891" description="Coiled-coil domain-containing protein 134" evidence="1">
    <location>
        <begin position="21"/>
        <end position="220"/>
    </location>
</feature>
<gene>
    <name evidence="2" type="primary">100632949</name>
</gene>
<evidence type="ECO:0000313" key="3">
    <source>
        <dbReference type="Proteomes" id="UP000007879"/>
    </source>
</evidence>
<dbReference type="EnsemblMetazoa" id="Aqu2.1.41332_001">
    <property type="protein sequence ID" value="Aqu2.1.41332_001"/>
    <property type="gene ID" value="Aqu2.1.41332"/>
</dbReference>
<reference evidence="3" key="1">
    <citation type="journal article" date="2010" name="Nature">
        <title>The Amphimedon queenslandica genome and the evolution of animal complexity.</title>
        <authorList>
            <person name="Srivastava M."/>
            <person name="Simakov O."/>
            <person name="Chapman J."/>
            <person name="Fahey B."/>
            <person name="Gauthier M.E."/>
            <person name="Mitros T."/>
            <person name="Richards G.S."/>
            <person name="Conaco C."/>
            <person name="Dacre M."/>
            <person name="Hellsten U."/>
            <person name="Larroux C."/>
            <person name="Putnam N.H."/>
            <person name="Stanke M."/>
            <person name="Adamska M."/>
            <person name="Darling A."/>
            <person name="Degnan S.M."/>
            <person name="Oakley T.H."/>
            <person name="Plachetzki D.C."/>
            <person name="Zhai Y."/>
            <person name="Adamski M."/>
            <person name="Calcino A."/>
            <person name="Cummins S.F."/>
            <person name="Goodstein D.M."/>
            <person name="Harris C."/>
            <person name="Jackson D.J."/>
            <person name="Leys S.P."/>
            <person name="Shu S."/>
            <person name="Woodcroft B.J."/>
            <person name="Vervoort M."/>
            <person name="Kosik K.S."/>
            <person name="Manning G."/>
            <person name="Degnan B.M."/>
            <person name="Rokhsar D.S."/>
        </authorList>
    </citation>
    <scope>NUCLEOTIDE SEQUENCE [LARGE SCALE GENOMIC DNA]</scope>
</reference>
<dbReference type="InterPro" id="IPR026321">
    <property type="entry name" value="CC134"/>
</dbReference>
<dbReference type="KEGG" id="aqu:100632949"/>
<accession>A0A1X7VMN8</accession>
<reference evidence="2" key="2">
    <citation type="submission" date="2017-05" db="UniProtKB">
        <authorList>
            <consortium name="EnsemblMetazoa"/>
        </authorList>
    </citation>
    <scope>IDENTIFICATION</scope>
</reference>
<protein>
    <recommendedName>
        <fullName evidence="4">Coiled-coil domain-containing protein 134</fullName>
    </recommendedName>
</protein>
<name>A0A1X7VMN8_AMPQE</name>
<feature type="signal peptide" evidence="1">
    <location>
        <begin position="1"/>
        <end position="20"/>
    </location>
</feature>
<dbReference type="AlphaFoldDB" id="A0A1X7VMN8"/>
<dbReference type="PANTHER" id="PTHR14735:SF1">
    <property type="entry name" value="COILED-COIL DOMAIN-CONTAINING PROTEIN 134"/>
    <property type="match status" value="1"/>
</dbReference>
<dbReference type="Pfam" id="PF15002">
    <property type="entry name" value="ERK-JNK_inhib"/>
    <property type="match status" value="1"/>
</dbReference>